<dbReference type="Gene3D" id="2.40.160.60">
    <property type="entry name" value="Outer membrane protein transport protein (OMPP1/FadL/TodX)"/>
    <property type="match status" value="1"/>
</dbReference>
<reference evidence="1" key="1">
    <citation type="submission" date="2018-05" db="EMBL/GenBank/DDBJ databases">
        <authorList>
            <person name="Lanie J.A."/>
            <person name="Ng W.-L."/>
            <person name="Kazmierczak K.M."/>
            <person name="Andrzejewski T.M."/>
            <person name="Davidsen T.M."/>
            <person name="Wayne K.J."/>
            <person name="Tettelin H."/>
            <person name="Glass J.I."/>
            <person name="Rusch D."/>
            <person name="Podicherti R."/>
            <person name="Tsui H.-C.T."/>
            <person name="Winkler M.E."/>
        </authorList>
    </citation>
    <scope>NUCLEOTIDE SEQUENCE</scope>
</reference>
<protein>
    <recommendedName>
        <fullName evidence="2">PorV/PorQ family protein</fullName>
    </recommendedName>
</protein>
<gene>
    <name evidence="1" type="ORF">METZ01_LOCUS149529</name>
</gene>
<dbReference type="AlphaFoldDB" id="A0A382A569"/>
<evidence type="ECO:0000313" key="1">
    <source>
        <dbReference type="EMBL" id="SVA96675.1"/>
    </source>
</evidence>
<name>A0A382A569_9ZZZZ</name>
<dbReference type="SUPFAM" id="SSF56935">
    <property type="entry name" value="Porins"/>
    <property type="match status" value="1"/>
</dbReference>
<evidence type="ECO:0008006" key="2">
    <source>
        <dbReference type="Google" id="ProtNLM"/>
    </source>
</evidence>
<sequence>MISIFLVSHGFSQNFFPVLGGQRAGTSIFTFLKIGVSAHALGMGEAVVALNQDAASVYYNPATIAQFKEIQFSTTHIELPAEIKFDYFSMNRNIYGRHYLGISAGILHMAPMMETTEYLPHGTGNYFVFQDRFFALTYGARMTDRFSFGITLKHVQEDLAGNKMSAPMLDMGTFYWTGFKTLRFSASISHFGSQAKPEGKYLKNVLDTDTGEETIIETEFEEFSPPTVFRVGAAMDIYSFSGSTLIAAIQLNHPVDDAENIAFGAEYLFLKMLSVRGGYKINKSEEDFSFGAGVKVPVGGIHLTVDYSYSFHGHLTNPTWLTIGFSL</sequence>
<organism evidence="1">
    <name type="scientific">marine metagenome</name>
    <dbReference type="NCBI Taxonomy" id="408172"/>
    <lineage>
        <taxon>unclassified sequences</taxon>
        <taxon>metagenomes</taxon>
        <taxon>ecological metagenomes</taxon>
    </lineage>
</organism>
<proteinExistence type="predicted"/>
<accession>A0A382A569</accession>
<dbReference type="NCBIfam" id="NF033709">
    <property type="entry name" value="PorV_fam"/>
    <property type="match status" value="1"/>
</dbReference>
<dbReference type="EMBL" id="UINC01023958">
    <property type="protein sequence ID" value="SVA96675.1"/>
    <property type="molecule type" value="Genomic_DNA"/>
</dbReference>